<dbReference type="AlphaFoldDB" id="A0A835UQJ7"/>
<reference evidence="2 3" key="1">
    <citation type="journal article" date="2020" name="Nat. Food">
        <title>A phased Vanilla planifolia genome enables genetic improvement of flavour and production.</title>
        <authorList>
            <person name="Hasing T."/>
            <person name="Tang H."/>
            <person name="Brym M."/>
            <person name="Khazi F."/>
            <person name="Huang T."/>
            <person name="Chambers A.H."/>
        </authorList>
    </citation>
    <scope>NUCLEOTIDE SEQUENCE [LARGE SCALE GENOMIC DNA]</scope>
    <source>
        <tissue evidence="2">Leaf</tissue>
    </source>
</reference>
<sequence>MKTDDKSSGAGWNLLGIRFANGFLRAGRVFLGAGGQTSGGFRIEFSVFGVEGSSNDPQLPSPAAVVEIGKGSINGGSSRVVPAEFKDMVK</sequence>
<protein>
    <submittedName>
        <fullName evidence="2">Uncharacterized protein</fullName>
    </submittedName>
</protein>
<name>A0A835UQJ7_VANPL</name>
<dbReference type="Proteomes" id="UP000639772">
    <property type="component" value="Unassembled WGS sequence"/>
</dbReference>
<evidence type="ECO:0000313" key="1">
    <source>
        <dbReference type="EMBL" id="KAG0448762.1"/>
    </source>
</evidence>
<organism evidence="2 3">
    <name type="scientific">Vanilla planifolia</name>
    <name type="common">Vanilla</name>
    <dbReference type="NCBI Taxonomy" id="51239"/>
    <lineage>
        <taxon>Eukaryota</taxon>
        <taxon>Viridiplantae</taxon>
        <taxon>Streptophyta</taxon>
        <taxon>Embryophyta</taxon>
        <taxon>Tracheophyta</taxon>
        <taxon>Spermatophyta</taxon>
        <taxon>Magnoliopsida</taxon>
        <taxon>Liliopsida</taxon>
        <taxon>Asparagales</taxon>
        <taxon>Orchidaceae</taxon>
        <taxon>Vanilloideae</taxon>
        <taxon>Vanilleae</taxon>
        <taxon>Vanilla</taxon>
    </lineage>
</organism>
<dbReference type="EMBL" id="JADCNM010000008">
    <property type="protein sequence ID" value="KAG0471984.1"/>
    <property type="molecule type" value="Genomic_DNA"/>
</dbReference>
<dbReference type="EMBL" id="JADCNM010000267">
    <property type="protein sequence ID" value="KAG0448762.1"/>
    <property type="molecule type" value="Genomic_DNA"/>
</dbReference>
<proteinExistence type="predicted"/>
<evidence type="ECO:0000313" key="2">
    <source>
        <dbReference type="EMBL" id="KAG0471984.1"/>
    </source>
</evidence>
<evidence type="ECO:0000313" key="3">
    <source>
        <dbReference type="Proteomes" id="UP000639772"/>
    </source>
</evidence>
<accession>A0A835UQJ7</accession>
<comment type="caution">
    <text evidence="2">The sequence shown here is derived from an EMBL/GenBank/DDBJ whole genome shotgun (WGS) entry which is preliminary data.</text>
</comment>
<gene>
    <name evidence="2" type="ORF">HPP92_016530</name>
    <name evidence="1" type="ORF">HPP92_027664</name>
</gene>